<dbReference type="Proteomes" id="UP000295124">
    <property type="component" value="Unassembled WGS sequence"/>
</dbReference>
<reference evidence="1 2" key="1">
    <citation type="submission" date="2019-03" db="EMBL/GenBank/DDBJ databases">
        <title>Draft genome sequences of novel Actinobacteria.</title>
        <authorList>
            <person name="Sahin N."/>
            <person name="Ay H."/>
            <person name="Saygin H."/>
        </authorList>
    </citation>
    <scope>NUCLEOTIDE SEQUENCE [LARGE SCALE GENOMIC DNA]</scope>
    <source>
        <strain evidence="1 2">JCM 13523</strain>
    </source>
</reference>
<sequence length="167" mass="18524">MKLRRVEPIYKLPTNRAATHLPLALGQVAGHIRGIPGWTLSDHADRLDKRHHDHRLDTAVELALDLSYQHLPAAEQQLLRLLALDPGHDIDAYAAAALTATGLAAARRQLRQLSLDNLLQTLSADRYTFHDLVRVYATGRADDDEPASAQRTALTRLFDHYLATATA</sequence>
<evidence type="ECO:0000313" key="2">
    <source>
        <dbReference type="Proteomes" id="UP000295124"/>
    </source>
</evidence>
<dbReference type="EMBL" id="SMKX01000044">
    <property type="protein sequence ID" value="TDD58876.1"/>
    <property type="molecule type" value="Genomic_DNA"/>
</dbReference>
<gene>
    <name evidence="1" type="ORF">E1263_17540</name>
</gene>
<comment type="caution">
    <text evidence="1">The sequence shown here is derived from an EMBL/GenBank/DDBJ whole genome shotgun (WGS) entry which is preliminary data.</text>
</comment>
<proteinExistence type="predicted"/>
<evidence type="ECO:0000313" key="1">
    <source>
        <dbReference type="EMBL" id="TDD58876.1"/>
    </source>
</evidence>
<dbReference type="AlphaFoldDB" id="A0A4R4ZLB7"/>
<protein>
    <submittedName>
        <fullName evidence="1">Uncharacterized protein</fullName>
    </submittedName>
</protein>
<organism evidence="1 2">
    <name type="scientific">Kribbella antibiotica</name>
    <dbReference type="NCBI Taxonomy" id="190195"/>
    <lineage>
        <taxon>Bacteria</taxon>
        <taxon>Bacillati</taxon>
        <taxon>Actinomycetota</taxon>
        <taxon>Actinomycetes</taxon>
        <taxon>Propionibacteriales</taxon>
        <taxon>Kribbellaceae</taxon>
        <taxon>Kribbella</taxon>
    </lineage>
</organism>
<name>A0A4R4ZLB7_9ACTN</name>
<feature type="non-terminal residue" evidence="1">
    <location>
        <position position="167"/>
    </location>
</feature>
<accession>A0A4R4ZLB7</accession>
<keyword evidence="2" id="KW-1185">Reference proteome</keyword>